<dbReference type="RefSeq" id="WP_410035837.1">
    <property type="nucleotide sequence ID" value="NZ_JBGMEF010000029.1"/>
</dbReference>
<dbReference type="EMBL" id="JBGMEF010000029">
    <property type="protein sequence ID" value="MFO3667663.1"/>
    <property type="molecule type" value="Genomic_DNA"/>
</dbReference>
<dbReference type="Proteomes" id="UP001637994">
    <property type="component" value="Unassembled WGS sequence"/>
</dbReference>
<accession>A0ABW9MFI7</accession>
<evidence type="ECO:0000313" key="1">
    <source>
        <dbReference type="EMBL" id="MFO3667663.1"/>
    </source>
</evidence>
<organism evidence="1 2">
    <name type="scientific">Anaerococcus kampingae</name>
    <dbReference type="NCBI Taxonomy" id="3115614"/>
    <lineage>
        <taxon>Bacteria</taxon>
        <taxon>Bacillati</taxon>
        <taxon>Bacillota</taxon>
        <taxon>Tissierellia</taxon>
        <taxon>Tissierellales</taxon>
        <taxon>Peptoniphilaceae</taxon>
        <taxon>Anaerococcus</taxon>
    </lineage>
</organism>
<sequence length="52" mass="5791">MSEDHLYCLLGEISSLVGMPILKSKSGNKWTVCMDGSFLLERKSYVQSSSSF</sequence>
<keyword evidence="2" id="KW-1185">Reference proteome</keyword>
<evidence type="ECO:0000313" key="2">
    <source>
        <dbReference type="Proteomes" id="UP001637994"/>
    </source>
</evidence>
<protein>
    <submittedName>
        <fullName evidence="1">Uncharacterized protein</fullName>
    </submittedName>
</protein>
<proteinExistence type="predicted"/>
<reference evidence="1 2" key="1">
    <citation type="journal article" date="2025" name="Anaerobe">
        <title>Description of Anaerococcus kampingiae sp. nov., Anaerococcus groningensis sp. nov., Anaerococcus martiniensis sp. nov., and Anaerococcus cruorum sp. nov., isolated from human clinical specimens.</title>
        <authorList>
            <person name="Boiten K.E."/>
            <person name="Meijer J."/>
            <person name="van Wezel E.M."/>
            <person name="Veloo A.C.M."/>
        </authorList>
    </citation>
    <scope>NUCLEOTIDE SEQUENCE [LARGE SCALE GENOMIC DNA]</scope>
    <source>
        <strain evidence="1 2">ENR0874</strain>
    </source>
</reference>
<name>A0ABW9MFI7_9FIRM</name>
<gene>
    <name evidence="1" type="ORF">ACCQ42_07755</name>
</gene>
<comment type="caution">
    <text evidence="1">The sequence shown here is derived from an EMBL/GenBank/DDBJ whole genome shotgun (WGS) entry which is preliminary data.</text>
</comment>